<feature type="region of interest" description="Disordered" evidence="2">
    <location>
        <begin position="823"/>
        <end position="843"/>
    </location>
</feature>
<evidence type="ECO:0000256" key="1">
    <source>
        <dbReference type="PROSITE-ProRule" id="PRU00221"/>
    </source>
</evidence>
<dbReference type="OrthoDB" id="6154712at2759"/>
<dbReference type="Gene3D" id="2.130.10.10">
    <property type="entry name" value="YVTN repeat-like/Quinoprotein amine dehydrogenase"/>
    <property type="match status" value="4"/>
</dbReference>
<keyword evidence="4" id="KW-0418">Kinase</keyword>
<feature type="compositionally biased region" description="Polar residues" evidence="2">
    <location>
        <begin position="1343"/>
        <end position="1355"/>
    </location>
</feature>
<feature type="compositionally biased region" description="Polar residues" evidence="2">
    <location>
        <begin position="953"/>
        <end position="962"/>
    </location>
</feature>
<feature type="compositionally biased region" description="Basic and acidic residues" evidence="2">
    <location>
        <begin position="1524"/>
        <end position="1570"/>
    </location>
</feature>
<feature type="region of interest" description="Disordered" evidence="2">
    <location>
        <begin position="1123"/>
        <end position="1147"/>
    </location>
</feature>
<proteinExistence type="predicted"/>
<feature type="region of interest" description="Disordered" evidence="2">
    <location>
        <begin position="876"/>
        <end position="1096"/>
    </location>
</feature>
<evidence type="ECO:0000256" key="2">
    <source>
        <dbReference type="SAM" id="MobiDB-lite"/>
    </source>
</evidence>
<feature type="compositionally biased region" description="Low complexity" evidence="2">
    <location>
        <begin position="1207"/>
        <end position="1218"/>
    </location>
</feature>
<dbReference type="GO" id="GO:0043124">
    <property type="term" value="P:negative regulation of canonical NF-kappaB signal transduction"/>
    <property type="evidence" value="ECO:0007669"/>
    <property type="project" value="TreeGrafter"/>
</dbReference>
<feature type="compositionally biased region" description="Basic and acidic residues" evidence="2">
    <location>
        <begin position="1161"/>
        <end position="1177"/>
    </location>
</feature>
<feature type="repeat" description="WD" evidence="1">
    <location>
        <begin position="703"/>
        <end position="736"/>
    </location>
</feature>
<dbReference type="InterPro" id="IPR056162">
    <property type="entry name" value="WD40_MABP1-WDR62_2nd"/>
</dbReference>
<dbReference type="Pfam" id="PF00400">
    <property type="entry name" value="WD40"/>
    <property type="match status" value="3"/>
</dbReference>
<evidence type="ECO:0000313" key="4">
    <source>
        <dbReference type="EMBL" id="KAJ8044348.1"/>
    </source>
</evidence>
<dbReference type="InterPro" id="IPR055292">
    <property type="entry name" value="MABP1"/>
</dbReference>
<dbReference type="PANTHER" id="PTHR44813:SF1">
    <property type="entry name" value="MITOGEN-ACTIVATED PROTEIN KINASE-BINDING PROTEIN 1"/>
    <property type="match status" value="1"/>
</dbReference>
<keyword evidence="1" id="KW-0853">WD repeat</keyword>
<dbReference type="InterPro" id="IPR001680">
    <property type="entry name" value="WD40_rpt"/>
</dbReference>
<feature type="compositionally biased region" description="Basic and acidic residues" evidence="2">
    <location>
        <begin position="1356"/>
        <end position="1374"/>
    </location>
</feature>
<dbReference type="GO" id="GO:0046330">
    <property type="term" value="P:positive regulation of JNK cascade"/>
    <property type="evidence" value="ECO:0007669"/>
    <property type="project" value="TreeGrafter"/>
</dbReference>
<feature type="compositionally biased region" description="Low complexity" evidence="2">
    <location>
        <begin position="1432"/>
        <end position="1448"/>
    </location>
</feature>
<name>A0A9Q1CGK4_HOLLE</name>
<dbReference type="GO" id="GO:0016301">
    <property type="term" value="F:kinase activity"/>
    <property type="evidence" value="ECO:0007669"/>
    <property type="project" value="UniProtKB-KW"/>
</dbReference>
<comment type="caution">
    <text evidence="4">The sequence shown here is derived from an EMBL/GenBank/DDBJ whole genome shotgun (WGS) entry which is preliminary data.</text>
</comment>
<reference evidence="4" key="1">
    <citation type="submission" date="2021-10" db="EMBL/GenBank/DDBJ databases">
        <title>Tropical sea cucumber genome reveals ecological adaptation and Cuvierian tubules defense mechanism.</title>
        <authorList>
            <person name="Chen T."/>
        </authorList>
    </citation>
    <scope>NUCLEOTIDE SEQUENCE</scope>
    <source>
        <strain evidence="4">Nanhai2018</strain>
        <tissue evidence="4">Muscle</tissue>
    </source>
</reference>
<feature type="compositionally biased region" description="Polar residues" evidence="2">
    <location>
        <begin position="882"/>
        <end position="891"/>
    </location>
</feature>
<dbReference type="Proteomes" id="UP001152320">
    <property type="component" value="Chromosome 3"/>
</dbReference>
<feature type="compositionally biased region" description="Low complexity" evidence="2">
    <location>
        <begin position="929"/>
        <end position="941"/>
    </location>
</feature>
<feature type="compositionally biased region" description="Polar residues" evidence="2">
    <location>
        <begin position="1219"/>
        <end position="1249"/>
    </location>
</feature>
<feature type="compositionally biased region" description="Acidic residues" evidence="2">
    <location>
        <begin position="967"/>
        <end position="997"/>
    </location>
</feature>
<dbReference type="Pfam" id="PF24782">
    <property type="entry name" value="WD40_MABP1-WDR62_2nd"/>
    <property type="match status" value="1"/>
</dbReference>
<dbReference type="SMART" id="SM00320">
    <property type="entry name" value="WD40"/>
    <property type="match status" value="11"/>
</dbReference>
<dbReference type="PANTHER" id="PTHR44813">
    <property type="entry name" value="MITOGEN-ACTIVATED PROTEIN KINASE-BINDING PROTEIN 1"/>
    <property type="match status" value="1"/>
</dbReference>
<keyword evidence="4" id="KW-0808">Transferase</keyword>
<feature type="compositionally biased region" description="Basic and acidic residues" evidence="2">
    <location>
        <begin position="1038"/>
        <end position="1056"/>
    </location>
</feature>
<dbReference type="InterPro" id="IPR036322">
    <property type="entry name" value="WD40_repeat_dom_sf"/>
</dbReference>
<protein>
    <submittedName>
        <fullName evidence="4">Mitogen-activated protein kinase-binding protein 1</fullName>
    </submittedName>
</protein>
<feature type="domain" description="MABP1/WDR62 second WD40" evidence="3">
    <location>
        <begin position="408"/>
        <end position="736"/>
    </location>
</feature>
<evidence type="ECO:0000259" key="3">
    <source>
        <dbReference type="Pfam" id="PF24782"/>
    </source>
</evidence>
<feature type="compositionally biased region" description="Basic and acidic residues" evidence="2">
    <location>
        <begin position="1327"/>
        <end position="1342"/>
    </location>
</feature>
<dbReference type="SUPFAM" id="SSF50978">
    <property type="entry name" value="WD40 repeat-like"/>
    <property type="match status" value="1"/>
</dbReference>
<keyword evidence="5" id="KW-1185">Reference proteome</keyword>
<feature type="region of interest" description="Disordered" evidence="2">
    <location>
        <begin position="1327"/>
        <end position="1583"/>
    </location>
</feature>
<sequence>MLRDVLTHKAKTTKTVNGLIISRSEKPTPSPRTLQCSRMGRKSKVTLSHKRKSRVTHLGGKVTLERVLGLTSQSDSSLACCPCTGHVAYAAGCVIVVFNPRKNRQEYIFSVSRKTVTALAFSPDGKHLVSGECGHNPAVRVWDLEDKSEVRNFSGHKFGISCVAFSPGGGYIVSVGEEHDMVINVWDWKGDTGKVSSGKIATMVTDIAFSEDGNTFVTVGNRSVKFWYFSGKSKTRQILPLNGRNSILGEQKNNLFCSVTFGRGNNSSRVYAVTKSGLLCEFNEDRMLDKWVELRTRQAFSISASDHHLFVGCADGVMRIFSASTLHFITSLPKPHHQGIDVAAGIDKDHIFSPKENVKFPDTVAAVMDNLNMKVICIYSDHSLYVWDVHDVHKIGKQWSFLNHSSCIWGVDIYPQVPEGNKVTLPPNTFVTCGSDDTVRFWNIDPMMDSNIFSKNIYSPELLKVLYMEEDEDLSDDNTDSKEGVRSVCFSPDGQMLASGDRSGNIRVNDLLQANMSEIHKIAAHDAEVLCLEFSQADTGYNLLASASRDRFIHIFDMNNNCSLLQTVDDHSSSITSVKFSQSNGRFQMISCGADKALLFRTATYNPDLQFALHHHVGSKTTLYDMAIDVSKKYVATACQDRNLRIHNISSGKLKQTYKGSQSEDGTLIKVELDPSGMYAATSCSDKTLAIFDFYSGACMATMMGHSELVTGIKFTNDCRQLISVSGDGCIFVWKLPFEMTNNMKERINERKQRLKVAAQLNQARRETFIIPSSPPQIIPPQEEPDIVLTERQDLPDMPDDEMPPEYRFSMGQLPLWAQKKVTGEDLPSPDKYSNPAQPRGKWAQKLGSEGFSLMSKDTAIPVRLQDFMDRRRFTLEPETMNLWTQQSYMLSQDEDEDDDDDDDDEFDDDEFDFAPAEERLNELEEQMGSTESPPTSPGGSEKIRRTRGSDAMSKSQSSSPTRGEEITQDESEEGTEEDVSVAEDEQKLEEDDEDVSEVIIYPPEVEDTSPTESLDFHVTEATLSVEELARKKHRRANSRELMVETEIGDKEKEENQEGEESADVSEDDDDTTPDITPISSPKRKKVASLSSPEDEEKFLHANFTFAEKEKFNQCLEQIKDIKRDEKEAERRQSLSAKFLKRSQSETPIKAVNTHQVLEQFQRKRKEETKKAVEAMRNRLQSYQMKSIPETKTPPTTPSGDQKPFQSSSSNNVNIPSSTTQTKSSDPQSGDLSASSIETHASSIPTTKGSFPDKVDSTSNVEKCEKDANSLSEIKSVGKADLPVDNGSHLEDKEKSGENQIFISTVTRTEQVIVTLTSLGEQSQELIERPKDLKLPQIDDSKSVQTCKESQNPQQQKEKREINGISEKKTEVKATEMLLTKTKKDTGKDTKGSKDDLFHPSSKETEQTKSKASMKRSSSLSKLHVTGSESDSVQPRSRIRSQSSERQSNAPNASARQKHRSRSDRVNSPVIKSYEASTESALAKIKKRVVDSPLQKIRGKRSSLPSSGPIKATEDAIKPSSSESRMKAKEESKVVDEMQKKKDSEMLVKQEVEAEKPKEKREVERPKEPKQISTGSEKPSNANGASSLINILEESVCQLNETFERSLALLTELHQSGQYSHFMKGLETLSECYLSMGESFNGLKRMQASLPLDGATREIQHQHFKSSLSTLLHPTGTNGTNGTTRAGDETATAALKLLDQYSNLLVSMVQTKLNADIPEEDEEKDKEIYTCPS</sequence>
<feature type="compositionally biased region" description="Polar residues" evidence="2">
    <location>
        <begin position="1571"/>
        <end position="1583"/>
    </location>
</feature>
<dbReference type="PROSITE" id="PS50082">
    <property type="entry name" value="WD_REPEATS_2"/>
    <property type="match status" value="1"/>
</dbReference>
<dbReference type="EMBL" id="JAIZAY010000003">
    <property type="protein sequence ID" value="KAJ8044348.1"/>
    <property type="molecule type" value="Genomic_DNA"/>
</dbReference>
<evidence type="ECO:0000313" key="5">
    <source>
        <dbReference type="Proteomes" id="UP001152320"/>
    </source>
</evidence>
<feature type="compositionally biased region" description="Basic and acidic residues" evidence="2">
    <location>
        <begin position="1251"/>
        <end position="1268"/>
    </location>
</feature>
<dbReference type="SUPFAM" id="SSF50998">
    <property type="entry name" value="Quinoprotein alcohol dehydrogenase-like"/>
    <property type="match status" value="1"/>
</dbReference>
<feature type="region of interest" description="Disordered" evidence="2">
    <location>
        <begin position="1160"/>
        <end position="1298"/>
    </location>
</feature>
<dbReference type="InterPro" id="IPR011047">
    <property type="entry name" value="Quinoprotein_ADH-like_sf"/>
</dbReference>
<dbReference type="GO" id="GO:0005737">
    <property type="term" value="C:cytoplasm"/>
    <property type="evidence" value="ECO:0007669"/>
    <property type="project" value="TreeGrafter"/>
</dbReference>
<feature type="compositionally biased region" description="Basic and acidic residues" evidence="2">
    <location>
        <begin position="1123"/>
        <end position="1133"/>
    </location>
</feature>
<feature type="compositionally biased region" description="Acidic residues" evidence="2">
    <location>
        <begin position="893"/>
        <end position="913"/>
    </location>
</feature>
<organism evidence="4 5">
    <name type="scientific">Holothuria leucospilota</name>
    <name type="common">Black long sea cucumber</name>
    <name type="synonym">Mertensiothuria leucospilota</name>
    <dbReference type="NCBI Taxonomy" id="206669"/>
    <lineage>
        <taxon>Eukaryota</taxon>
        <taxon>Metazoa</taxon>
        <taxon>Echinodermata</taxon>
        <taxon>Eleutherozoa</taxon>
        <taxon>Echinozoa</taxon>
        <taxon>Holothuroidea</taxon>
        <taxon>Aspidochirotacea</taxon>
        <taxon>Aspidochirotida</taxon>
        <taxon>Holothuriidae</taxon>
        <taxon>Holothuria</taxon>
    </lineage>
</organism>
<feature type="compositionally biased region" description="Basic and acidic residues" evidence="2">
    <location>
        <begin position="1288"/>
        <end position="1297"/>
    </location>
</feature>
<accession>A0A9Q1CGK4</accession>
<feature type="compositionally biased region" description="Basic and acidic residues" evidence="2">
    <location>
        <begin position="1382"/>
        <end position="1409"/>
    </location>
</feature>
<dbReference type="PROSITE" id="PS50294">
    <property type="entry name" value="WD_REPEATS_REGION"/>
    <property type="match status" value="1"/>
</dbReference>
<feature type="compositionally biased region" description="Acidic residues" evidence="2">
    <location>
        <begin position="1057"/>
        <end position="1073"/>
    </location>
</feature>
<gene>
    <name evidence="4" type="ORF">HOLleu_07077</name>
</gene>
<dbReference type="InterPro" id="IPR015943">
    <property type="entry name" value="WD40/YVTN_repeat-like_dom_sf"/>
</dbReference>